<keyword evidence="4" id="KW-1185">Reference proteome</keyword>
<dbReference type="PANTHER" id="PTHR43606">
    <property type="entry name" value="PHOSPHATASE, PUTATIVE (AFU_ORTHOLOGUE AFUA_6G08710)-RELATED"/>
    <property type="match status" value="1"/>
</dbReference>
<protein>
    <submittedName>
        <fullName evidence="3">Alkaline phosphatase</fullName>
    </submittedName>
</protein>
<dbReference type="Pfam" id="PF16655">
    <property type="entry name" value="PhoD_N"/>
    <property type="match status" value="1"/>
</dbReference>
<evidence type="ECO:0000313" key="4">
    <source>
        <dbReference type="Proteomes" id="UP000284395"/>
    </source>
</evidence>
<sequence>MRPDPFIFLLQGSRMSNITRSEEETPMSTVSRRHFFGLSAGGILGSTLLPYAASAQGSDYPFKLGVASGDPLPDSVVLWTRIAPDIFRPLPWPVEVQWEIAEDPDFQRISGHGRAVATPEWGHSVHAEPQGLAPGKDYYYRFHALGATSATGRTRTAPAYGAALDRMRFAVCACQNYTRGHYAAYRDMAEQRPDLIIHVGDYIYEHAGSDGVRKMPVPEAVSLADYRAYYAMTKTDPHLQAAHQAAPWMMIWDDHETINDYAGDTSPTMHGPAMHRRRIAAYRAYYENMPLRRDARPLEATGNMTLYRRAVFGDLVQFDLLDTRQYRSPHPCPYEENYEAWASCPADDVARTMLGGRQEDWLARGYGMANARWNMIVQTTQMTPYFWEQEGQQTYRADRWDGYVAARERLYDLIRNRAPANPFLIGGDVHAFMGSAVQNLAGEPVASELVCGAISSSGGGQDRYDRETGYYNGLNKRYFFDNRQNGYALCDVSPSHIATQLRAVENYTDPASPVTTLKALTYENGALGFA</sequence>
<dbReference type="Gene3D" id="3.60.21.70">
    <property type="entry name" value="PhoD-like phosphatase"/>
    <property type="match status" value="1"/>
</dbReference>
<dbReference type="OrthoDB" id="327733at2"/>
<dbReference type="Proteomes" id="UP000284395">
    <property type="component" value="Unassembled WGS sequence"/>
</dbReference>
<organism evidence="3 4">
    <name type="scientific">Altericroceibacterium spongiae</name>
    <dbReference type="NCBI Taxonomy" id="2320269"/>
    <lineage>
        <taxon>Bacteria</taxon>
        <taxon>Pseudomonadati</taxon>
        <taxon>Pseudomonadota</taxon>
        <taxon>Alphaproteobacteria</taxon>
        <taxon>Sphingomonadales</taxon>
        <taxon>Erythrobacteraceae</taxon>
        <taxon>Altericroceibacterium</taxon>
    </lineage>
</organism>
<dbReference type="InterPro" id="IPR038607">
    <property type="entry name" value="PhoD-like_sf"/>
</dbReference>
<dbReference type="PROSITE" id="PS51318">
    <property type="entry name" value="TAT"/>
    <property type="match status" value="1"/>
</dbReference>
<dbReference type="InterPro" id="IPR032093">
    <property type="entry name" value="PhoD_N"/>
</dbReference>
<dbReference type="PANTHER" id="PTHR43606:SF2">
    <property type="entry name" value="ALKALINE PHOSPHATASE FAMILY PROTEIN (AFU_ORTHOLOGUE AFUA_5G03860)"/>
    <property type="match status" value="1"/>
</dbReference>
<dbReference type="InterPro" id="IPR018946">
    <property type="entry name" value="PhoD-like_MPP"/>
</dbReference>
<feature type="domain" description="Phospholipase D N-terminal" evidence="2">
    <location>
        <begin position="64"/>
        <end position="156"/>
    </location>
</feature>
<dbReference type="AlphaFoldDB" id="A0A420EAH9"/>
<dbReference type="SUPFAM" id="SSF56300">
    <property type="entry name" value="Metallo-dependent phosphatases"/>
    <property type="match status" value="1"/>
</dbReference>
<evidence type="ECO:0000259" key="2">
    <source>
        <dbReference type="Pfam" id="PF16655"/>
    </source>
</evidence>
<accession>A0A420EAH9</accession>
<dbReference type="InterPro" id="IPR029052">
    <property type="entry name" value="Metallo-depent_PP-like"/>
</dbReference>
<dbReference type="Pfam" id="PF09423">
    <property type="entry name" value="PhoD"/>
    <property type="match status" value="1"/>
</dbReference>
<dbReference type="InterPro" id="IPR052900">
    <property type="entry name" value="Phospholipid_Metab_Enz"/>
</dbReference>
<proteinExistence type="predicted"/>
<evidence type="ECO:0000313" key="3">
    <source>
        <dbReference type="EMBL" id="RKF17660.1"/>
    </source>
</evidence>
<dbReference type="EMBL" id="RAPF01000013">
    <property type="protein sequence ID" value="RKF17660.1"/>
    <property type="molecule type" value="Genomic_DNA"/>
</dbReference>
<feature type="domain" description="PhoD-like phosphatase metallophosphatase" evidence="1">
    <location>
        <begin position="169"/>
        <end position="499"/>
    </location>
</feature>
<dbReference type="Gene3D" id="2.60.40.380">
    <property type="entry name" value="Purple acid phosphatase-like, N-terminal"/>
    <property type="match status" value="1"/>
</dbReference>
<comment type="caution">
    <text evidence="3">The sequence shown here is derived from an EMBL/GenBank/DDBJ whole genome shotgun (WGS) entry which is preliminary data.</text>
</comment>
<gene>
    <name evidence="3" type="ORF">D6851_16135</name>
</gene>
<dbReference type="CDD" id="cd07389">
    <property type="entry name" value="MPP_PhoD"/>
    <property type="match status" value="1"/>
</dbReference>
<evidence type="ECO:0000259" key="1">
    <source>
        <dbReference type="Pfam" id="PF09423"/>
    </source>
</evidence>
<reference evidence="3 4" key="1">
    <citation type="submission" date="2018-09" db="EMBL/GenBank/DDBJ databases">
        <title>Altererythrobacter spongiae sp. nov., isolated from a marine sponge.</title>
        <authorList>
            <person name="Zhuang L."/>
            <person name="Luo L."/>
        </authorList>
    </citation>
    <scope>NUCLEOTIDE SEQUENCE [LARGE SCALE GENOMIC DNA]</scope>
    <source>
        <strain evidence="3 4">HN-Y73</strain>
    </source>
</reference>
<name>A0A420EAH9_9SPHN</name>
<dbReference type="InterPro" id="IPR006311">
    <property type="entry name" value="TAT_signal"/>
</dbReference>